<evidence type="ECO:0000313" key="4">
    <source>
        <dbReference type="Proteomes" id="UP000272400"/>
    </source>
</evidence>
<feature type="compositionally biased region" description="Low complexity" evidence="1">
    <location>
        <begin position="33"/>
        <end position="63"/>
    </location>
</feature>
<dbReference type="PROSITE" id="PS51257">
    <property type="entry name" value="PROKAR_LIPOPROTEIN"/>
    <property type="match status" value="1"/>
</dbReference>
<sequence>MGESMRRAATIVMLVLGAALTACTTDDPPKTGTARTTPASTEPTSASPAPTGPAATASGGPAAMLPGRHQPLWPFADAAQVRTWQRSYRTAGTAAWHLDAERTALRFTRDHLGFTEIDRVTSRDVKGRDAHIGVGYRTEGSRTGTAAVLHLIRTGEGGDAPWEVVGSDDTTLQVLSPAYASRVTSPMTVGGRITGVDESVRVTVLGVGSTEPVGEYCCVTAGGEDSPWSAKVAFEPGGGVLTVVVSTGGHLKEVERFALTGVRP</sequence>
<dbReference type="AlphaFoldDB" id="A0A3N1CXZ6"/>
<keyword evidence="4" id="KW-1185">Reference proteome</keyword>
<protein>
    <submittedName>
        <fullName evidence="3">Uncharacterized protein</fullName>
    </submittedName>
</protein>
<reference evidence="3 4" key="1">
    <citation type="submission" date="2018-11" db="EMBL/GenBank/DDBJ databases">
        <title>Sequencing the genomes of 1000 actinobacteria strains.</title>
        <authorList>
            <person name="Klenk H.-P."/>
        </authorList>
    </citation>
    <scope>NUCLEOTIDE SEQUENCE [LARGE SCALE GENOMIC DNA]</scope>
    <source>
        <strain evidence="3 4">DSM 44254</strain>
    </source>
</reference>
<feature type="chain" id="PRO_5018163630" evidence="2">
    <location>
        <begin position="25"/>
        <end position="264"/>
    </location>
</feature>
<feature type="signal peptide" evidence="2">
    <location>
        <begin position="1"/>
        <end position="24"/>
    </location>
</feature>
<evidence type="ECO:0000256" key="1">
    <source>
        <dbReference type="SAM" id="MobiDB-lite"/>
    </source>
</evidence>
<feature type="region of interest" description="Disordered" evidence="1">
    <location>
        <begin position="23"/>
        <end position="68"/>
    </location>
</feature>
<keyword evidence="2" id="KW-0732">Signal</keyword>
<name>A0A3N1CXZ6_9ACTN</name>
<dbReference type="Proteomes" id="UP000272400">
    <property type="component" value="Unassembled WGS sequence"/>
</dbReference>
<accession>A0A3N1CXZ6</accession>
<evidence type="ECO:0000256" key="2">
    <source>
        <dbReference type="SAM" id="SignalP"/>
    </source>
</evidence>
<evidence type="ECO:0000313" key="3">
    <source>
        <dbReference type="EMBL" id="ROO86170.1"/>
    </source>
</evidence>
<comment type="caution">
    <text evidence="3">The sequence shown here is derived from an EMBL/GenBank/DDBJ whole genome shotgun (WGS) entry which is preliminary data.</text>
</comment>
<organism evidence="3 4">
    <name type="scientific">Actinocorallia herbida</name>
    <dbReference type="NCBI Taxonomy" id="58109"/>
    <lineage>
        <taxon>Bacteria</taxon>
        <taxon>Bacillati</taxon>
        <taxon>Actinomycetota</taxon>
        <taxon>Actinomycetes</taxon>
        <taxon>Streptosporangiales</taxon>
        <taxon>Thermomonosporaceae</taxon>
        <taxon>Actinocorallia</taxon>
    </lineage>
</organism>
<dbReference type="EMBL" id="RJKE01000001">
    <property type="protein sequence ID" value="ROO86170.1"/>
    <property type="molecule type" value="Genomic_DNA"/>
</dbReference>
<gene>
    <name evidence="3" type="ORF">EDD29_3733</name>
</gene>
<proteinExistence type="predicted"/>